<dbReference type="Gene3D" id="3.30.730.10">
    <property type="entry name" value="AP2/ERF domain"/>
    <property type="match status" value="1"/>
</dbReference>
<evidence type="ECO:0000313" key="10">
    <source>
        <dbReference type="Proteomes" id="UP000515121"/>
    </source>
</evidence>
<dbReference type="PANTHER" id="PTHR31839">
    <property type="entry name" value="DEHYDRATION-RESPONSIVE ELEMENT-BINDING PROTEIN 1D"/>
    <property type="match status" value="1"/>
</dbReference>
<dbReference type="KEGG" id="dzi:111297806"/>
<dbReference type="GO" id="GO:0003677">
    <property type="term" value="F:DNA binding"/>
    <property type="evidence" value="ECO:0007669"/>
    <property type="project" value="UniProtKB-KW"/>
</dbReference>
<dbReference type="InterPro" id="IPR036955">
    <property type="entry name" value="AP2/ERF_dom_sf"/>
</dbReference>
<dbReference type="InterPro" id="IPR045277">
    <property type="entry name" value="DRE1A-I"/>
</dbReference>
<evidence type="ECO:0000256" key="2">
    <source>
        <dbReference type="ARBA" id="ARBA00023015"/>
    </source>
</evidence>
<dbReference type="OrthoDB" id="676764at2759"/>
<feature type="region of interest" description="Disordered" evidence="8">
    <location>
        <begin position="1"/>
        <end position="55"/>
    </location>
</feature>
<dbReference type="AlphaFoldDB" id="A0A6P5Z6F2"/>
<protein>
    <submittedName>
        <fullName evidence="11">Ethylene-responsive transcription factor ERF024-like</fullName>
    </submittedName>
</protein>
<reference evidence="11" key="1">
    <citation type="submission" date="2025-08" db="UniProtKB">
        <authorList>
            <consortium name="RefSeq"/>
        </authorList>
    </citation>
    <scope>IDENTIFICATION</scope>
    <source>
        <tissue evidence="11">Fruit stalk</tissue>
    </source>
</reference>
<keyword evidence="4" id="KW-0010">Activator</keyword>
<dbReference type="Proteomes" id="UP000515121">
    <property type="component" value="Unplaced"/>
</dbReference>
<evidence type="ECO:0000256" key="8">
    <source>
        <dbReference type="SAM" id="MobiDB-lite"/>
    </source>
</evidence>
<feature type="compositionally biased region" description="Low complexity" evidence="8">
    <location>
        <begin position="18"/>
        <end position="32"/>
    </location>
</feature>
<evidence type="ECO:0000256" key="7">
    <source>
        <dbReference type="ARBA" id="ARBA00024343"/>
    </source>
</evidence>
<dbReference type="SMART" id="SM00380">
    <property type="entry name" value="AP2"/>
    <property type="match status" value="1"/>
</dbReference>
<keyword evidence="2" id="KW-0805">Transcription regulation</keyword>
<dbReference type="CDD" id="cd00018">
    <property type="entry name" value="AP2"/>
    <property type="match status" value="1"/>
</dbReference>
<gene>
    <name evidence="11" type="primary">LOC111297806</name>
</gene>
<feature type="domain" description="AP2/ERF" evidence="9">
    <location>
        <begin position="55"/>
        <end position="111"/>
    </location>
</feature>
<sequence length="223" mass="24541">MRQREDQQSVLSSKSHESPCSSSRPELGSSSGQVEAQSQKRKAGRKKFQETRHPVYKGVRRRNGKWVSELREPNKQSRIWLGTFLSPGMAARAYDAAALALKGDSASLNFPESAYTLPRARSSSIRDIQCAAMEAAEAFGDIKTSSASPSLLSSLPPLPCLENLGNVEGSSKMLFMDEEEVFNMPGILDSMAEGLILTPPAIQKGYYQDDVVDDYVEFTLWGN</sequence>
<evidence type="ECO:0000256" key="1">
    <source>
        <dbReference type="ARBA" id="ARBA00004123"/>
    </source>
</evidence>
<comment type="subcellular location">
    <subcellularLocation>
        <location evidence="1">Nucleus</location>
    </subcellularLocation>
</comment>
<keyword evidence="6" id="KW-0539">Nucleus</keyword>
<proteinExistence type="inferred from homology"/>
<dbReference type="Pfam" id="PF00847">
    <property type="entry name" value="AP2"/>
    <property type="match status" value="1"/>
</dbReference>
<evidence type="ECO:0000256" key="5">
    <source>
        <dbReference type="ARBA" id="ARBA00023163"/>
    </source>
</evidence>
<dbReference type="PRINTS" id="PR00367">
    <property type="entry name" value="ETHRSPELEMNT"/>
</dbReference>
<name>A0A6P5Z6F2_DURZI</name>
<comment type="similarity">
    <text evidence="7">Belongs to the AP2/ERF transcription factor family. ERF subfamily.</text>
</comment>
<dbReference type="PANTHER" id="PTHR31839:SF39">
    <property type="entry name" value="CBF3 PROTEIN"/>
    <property type="match status" value="1"/>
</dbReference>
<dbReference type="GeneID" id="111297806"/>
<organism evidence="10 11">
    <name type="scientific">Durio zibethinus</name>
    <name type="common">Durian</name>
    <dbReference type="NCBI Taxonomy" id="66656"/>
    <lineage>
        <taxon>Eukaryota</taxon>
        <taxon>Viridiplantae</taxon>
        <taxon>Streptophyta</taxon>
        <taxon>Embryophyta</taxon>
        <taxon>Tracheophyta</taxon>
        <taxon>Spermatophyta</taxon>
        <taxon>Magnoliopsida</taxon>
        <taxon>eudicotyledons</taxon>
        <taxon>Gunneridae</taxon>
        <taxon>Pentapetalae</taxon>
        <taxon>rosids</taxon>
        <taxon>malvids</taxon>
        <taxon>Malvales</taxon>
        <taxon>Malvaceae</taxon>
        <taxon>Helicteroideae</taxon>
        <taxon>Durio</taxon>
    </lineage>
</organism>
<evidence type="ECO:0000256" key="6">
    <source>
        <dbReference type="ARBA" id="ARBA00023242"/>
    </source>
</evidence>
<evidence type="ECO:0000259" key="9">
    <source>
        <dbReference type="PROSITE" id="PS51032"/>
    </source>
</evidence>
<dbReference type="InterPro" id="IPR001471">
    <property type="entry name" value="AP2/ERF_dom"/>
</dbReference>
<dbReference type="GO" id="GO:0005634">
    <property type="term" value="C:nucleus"/>
    <property type="evidence" value="ECO:0007669"/>
    <property type="project" value="UniProtKB-SubCell"/>
</dbReference>
<evidence type="ECO:0000256" key="3">
    <source>
        <dbReference type="ARBA" id="ARBA00023125"/>
    </source>
</evidence>
<evidence type="ECO:0000256" key="4">
    <source>
        <dbReference type="ARBA" id="ARBA00023159"/>
    </source>
</evidence>
<keyword evidence="10" id="KW-1185">Reference proteome</keyword>
<keyword evidence="3" id="KW-0238">DNA-binding</keyword>
<dbReference type="GO" id="GO:0003700">
    <property type="term" value="F:DNA-binding transcription factor activity"/>
    <property type="evidence" value="ECO:0007669"/>
    <property type="project" value="InterPro"/>
</dbReference>
<dbReference type="SUPFAM" id="SSF54171">
    <property type="entry name" value="DNA-binding domain"/>
    <property type="match status" value="1"/>
</dbReference>
<keyword evidence="5" id="KW-0804">Transcription</keyword>
<dbReference type="RefSeq" id="XP_022748155.1">
    <property type="nucleotide sequence ID" value="XM_022892420.1"/>
</dbReference>
<dbReference type="InterPro" id="IPR016177">
    <property type="entry name" value="DNA-bd_dom_sf"/>
</dbReference>
<evidence type="ECO:0000313" key="11">
    <source>
        <dbReference type="RefSeq" id="XP_022748155.1"/>
    </source>
</evidence>
<accession>A0A6P5Z6F2</accession>
<dbReference type="PROSITE" id="PS51032">
    <property type="entry name" value="AP2_ERF"/>
    <property type="match status" value="1"/>
</dbReference>